<dbReference type="AlphaFoldDB" id="A0A0N4WWP3"/>
<reference evidence="1 2" key="2">
    <citation type="submission" date="2018-11" db="EMBL/GenBank/DDBJ databases">
        <authorList>
            <consortium name="Pathogen Informatics"/>
        </authorList>
    </citation>
    <scope>NUCLEOTIDE SEQUENCE [LARGE SCALE GENOMIC DNA]</scope>
    <source>
        <strain evidence="1 2">MHpl1</strain>
    </source>
</reference>
<dbReference type="EMBL" id="UZAF01019307">
    <property type="protein sequence ID" value="VDO59049.1"/>
    <property type="molecule type" value="Genomic_DNA"/>
</dbReference>
<dbReference type="WBParaSite" id="HPLM_0001618301-mRNA-1">
    <property type="protein sequence ID" value="HPLM_0001618301-mRNA-1"/>
    <property type="gene ID" value="HPLM_0001618301"/>
</dbReference>
<evidence type="ECO:0000313" key="3">
    <source>
        <dbReference type="WBParaSite" id="HPLM_0001618301-mRNA-1"/>
    </source>
</evidence>
<dbReference type="Proteomes" id="UP000268014">
    <property type="component" value="Unassembled WGS sequence"/>
</dbReference>
<evidence type="ECO:0000313" key="1">
    <source>
        <dbReference type="EMBL" id="VDO59049.1"/>
    </source>
</evidence>
<dbReference type="OrthoDB" id="5792182at2759"/>
<proteinExistence type="predicted"/>
<keyword evidence="2" id="KW-1185">Reference proteome</keyword>
<reference evidence="3" key="1">
    <citation type="submission" date="2017-02" db="UniProtKB">
        <authorList>
            <consortium name="WormBaseParasite"/>
        </authorList>
    </citation>
    <scope>IDENTIFICATION</scope>
</reference>
<protein>
    <submittedName>
        <fullName evidence="3">Rho-GAP domain-containing protein</fullName>
    </submittedName>
</protein>
<accession>A0A0N4WWP3</accession>
<organism evidence="3">
    <name type="scientific">Haemonchus placei</name>
    <name type="common">Barber's pole worm</name>
    <dbReference type="NCBI Taxonomy" id="6290"/>
    <lineage>
        <taxon>Eukaryota</taxon>
        <taxon>Metazoa</taxon>
        <taxon>Ecdysozoa</taxon>
        <taxon>Nematoda</taxon>
        <taxon>Chromadorea</taxon>
        <taxon>Rhabditida</taxon>
        <taxon>Rhabditina</taxon>
        <taxon>Rhabditomorpha</taxon>
        <taxon>Strongyloidea</taxon>
        <taxon>Trichostrongylidae</taxon>
        <taxon>Haemonchus</taxon>
    </lineage>
</organism>
<evidence type="ECO:0000313" key="2">
    <source>
        <dbReference type="Proteomes" id="UP000268014"/>
    </source>
</evidence>
<name>A0A0N4WWP3_HAEPC</name>
<sequence>MAAVIPMMVVPSQNPLFIGSGGSKRELKNQSDKNIAFRVSFIISMFLHNIRRLCRSQNSH</sequence>
<gene>
    <name evidence="1" type="ORF">HPLM_LOCUS16175</name>
</gene>